<dbReference type="AlphaFoldDB" id="A0A444VVY1"/>
<comment type="caution">
    <text evidence="1">The sequence shown here is derived from an EMBL/GenBank/DDBJ whole genome shotgun (WGS) entry which is preliminary data.</text>
</comment>
<sequence>MLISVICGKKTTSFLESKNLKSKIINLKSKTYICVYF</sequence>
<proteinExistence type="predicted"/>
<name>A0A444VVY1_9FLAO</name>
<organism evidence="1 2">
    <name type="scientific">Flavobacterium anhuiense</name>
    <dbReference type="NCBI Taxonomy" id="459526"/>
    <lineage>
        <taxon>Bacteria</taxon>
        <taxon>Pseudomonadati</taxon>
        <taxon>Bacteroidota</taxon>
        <taxon>Flavobacteriia</taxon>
        <taxon>Flavobacteriales</taxon>
        <taxon>Flavobacteriaceae</taxon>
        <taxon>Flavobacterium</taxon>
    </lineage>
</organism>
<accession>A0A444VVY1</accession>
<reference evidence="1 2" key="1">
    <citation type="submission" date="2014-12" db="EMBL/GenBank/DDBJ databases">
        <title>Genome sequence of Flavobacterium anhuiense RCM74.</title>
        <authorList>
            <person name="Kim J.F."/>
            <person name="Song J.Y."/>
            <person name="Kwak M.-J."/>
            <person name="Lee S.-W."/>
        </authorList>
    </citation>
    <scope>NUCLEOTIDE SEQUENCE [LARGE SCALE GENOMIC DNA]</scope>
    <source>
        <strain evidence="1 2">RCM74</strain>
    </source>
</reference>
<evidence type="ECO:0000313" key="1">
    <source>
        <dbReference type="EMBL" id="RYJ37690.1"/>
    </source>
</evidence>
<evidence type="ECO:0000313" key="2">
    <source>
        <dbReference type="Proteomes" id="UP000290433"/>
    </source>
</evidence>
<gene>
    <name evidence="1" type="ORF">NU08_3212</name>
</gene>
<dbReference type="Proteomes" id="UP000290433">
    <property type="component" value="Unassembled WGS sequence"/>
</dbReference>
<protein>
    <submittedName>
        <fullName evidence="1">Uncharacterized protein</fullName>
    </submittedName>
</protein>
<dbReference type="EMBL" id="JUIV01000013">
    <property type="protein sequence ID" value="RYJ37690.1"/>
    <property type="molecule type" value="Genomic_DNA"/>
</dbReference>